<dbReference type="InterPro" id="IPR051599">
    <property type="entry name" value="Cell_Envelope_Assoc"/>
</dbReference>
<organism evidence="3 4">
    <name type="scientific">Sphingomonas yabuuchiae</name>
    <dbReference type="NCBI Taxonomy" id="172044"/>
    <lineage>
        <taxon>Bacteria</taxon>
        <taxon>Pseudomonadati</taxon>
        <taxon>Pseudomonadota</taxon>
        <taxon>Alphaproteobacteria</taxon>
        <taxon>Sphingomonadales</taxon>
        <taxon>Sphingomonadaceae</taxon>
        <taxon>Sphingomonas</taxon>
    </lineage>
</organism>
<dbReference type="Pfam" id="PF02698">
    <property type="entry name" value="DUF218"/>
    <property type="match status" value="1"/>
</dbReference>
<dbReference type="PANTHER" id="PTHR30336:SF20">
    <property type="entry name" value="DUF218 DOMAIN-CONTAINING PROTEIN"/>
    <property type="match status" value="1"/>
</dbReference>
<dbReference type="EMBL" id="JACHNX010000026">
    <property type="protein sequence ID" value="MBB4611359.1"/>
    <property type="molecule type" value="Genomic_DNA"/>
</dbReference>
<feature type="chain" id="PRO_5045242440" description="DUF218 domain-containing protein" evidence="1">
    <location>
        <begin position="22"/>
        <end position="361"/>
    </location>
</feature>
<evidence type="ECO:0000313" key="4">
    <source>
        <dbReference type="Proteomes" id="UP000584663"/>
    </source>
</evidence>
<feature type="signal peptide" evidence="1">
    <location>
        <begin position="1"/>
        <end position="21"/>
    </location>
</feature>
<feature type="domain" description="DUF218" evidence="2">
    <location>
        <begin position="197"/>
        <end position="310"/>
    </location>
</feature>
<dbReference type="InterPro" id="IPR003848">
    <property type="entry name" value="DUF218"/>
</dbReference>
<evidence type="ECO:0000313" key="3">
    <source>
        <dbReference type="EMBL" id="MBB4611359.1"/>
    </source>
</evidence>
<reference evidence="3 4" key="1">
    <citation type="submission" date="2020-08" db="EMBL/GenBank/DDBJ databases">
        <title>Genomic Encyclopedia of Type Strains, Phase IV (KMG-IV): sequencing the most valuable type-strain genomes for metagenomic binning, comparative biology and taxonomic classification.</title>
        <authorList>
            <person name="Goeker M."/>
        </authorList>
    </citation>
    <scope>NUCLEOTIDE SEQUENCE [LARGE SCALE GENOMIC DNA]</scope>
    <source>
        <strain evidence="3 4">DSM 14562</strain>
    </source>
</reference>
<dbReference type="RefSeq" id="WP_240456289.1">
    <property type="nucleotide sequence ID" value="NZ_JACHNX010000026.1"/>
</dbReference>
<dbReference type="CDD" id="cd06259">
    <property type="entry name" value="YdcF-like"/>
    <property type="match status" value="1"/>
</dbReference>
<keyword evidence="1" id="KW-0732">Signal</keyword>
<proteinExistence type="predicted"/>
<dbReference type="Proteomes" id="UP000584663">
    <property type="component" value="Unassembled WGS sequence"/>
</dbReference>
<keyword evidence="4" id="KW-1185">Reference proteome</keyword>
<gene>
    <name evidence="3" type="ORF">GGQ89_003606</name>
</gene>
<dbReference type="PANTHER" id="PTHR30336">
    <property type="entry name" value="INNER MEMBRANE PROTEIN, PROBABLE PERMEASE"/>
    <property type="match status" value="1"/>
</dbReference>
<comment type="caution">
    <text evidence="3">The sequence shown here is derived from an EMBL/GenBank/DDBJ whole genome shotgun (WGS) entry which is preliminary data.</text>
</comment>
<evidence type="ECO:0000259" key="2">
    <source>
        <dbReference type="Pfam" id="PF02698"/>
    </source>
</evidence>
<sequence length="361" mass="38729">MRRMAATTLAIAIAMWSPAYSQPVIRDGQLSAMAQRLFPALHGRLAGEARDRRVAACAGAPACVVEAAILRDDEREALAARSPDGGDDVRRQVDGLNEILRVYGVGKLPRYPLIDGSDSPFGSDAFAAKVADAVVMSMAQRSDPALGGDISLSLALALLDVNDKNAAVAFEPLDQRYNAAAFKRARTTNWGRYRYSAILVLGVGPDDLETPLSAKGKVNVRVAAEQLAAGIAPFLIVSGSAVHPRDTPHVEALEMRRALIERFGIPADAIVVDPYARHTTTNLRNATRRLVAMGAPFDRDMLVVSNASHIDAVASPAFVERNRRELGYQPAIADGRIAPTAIAMKPLRESLRVDPADPLDP</sequence>
<name>A0ABR6KE00_9SPHN</name>
<protein>
    <recommendedName>
        <fullName evidence="2">DUF218 domain-containing protein</fullName>
    </recommendedName>
</protein>
<evidence type="ECO:0000256" key="1">
    <source>
        <dbReference type="SAM" id="SignalP"/>
    </source>
</evidence>
<accession>A0ABR6KE00</accession>